<protein>
    <submittedName>
        <fullName evidence="2">Uncharacterized protein</fullName>
    </submittedName>
</protein>
<feature type="compositionally biased region" description="Basic and acidic residues" evidence="1">
    <location>
        <begin position="76"/>
        <end position="86"/>
    </location>
</feature>
<feature type="compositionally biased region" description="Low complexity" evidence="1">
    <location>
        <begin position="128"/>
        <end position="143"/>
    </location>
</feature>
<proteinExistence type="predicted"/>
<evidence type="ECO:0000313" key="4">
    <source>
        <dbReference type="Proteomes" id="UP000247702"/>
    </source>
</evidence>
<reference evidence="2 4" key="1">
    <citation type="submission" date="2017-11" db="EMBL/GenBank/DDBJ databases">
        <title>The genome of Rhizophagus clarus HR1 reveals common genetic basis of auxotrophy among arbuscular mycorrhizal fungi.</title>
        <authorList>
            <person name="Kobayashi Y."/>
        </authorList>
    </citation>
    <scope>NUCLEOTIDE SEQUENCE [LARGE SCALE GENOMIC DNA]</scope>
    <source>
        <strain evidence="2 4">HR1</strain>
    </source>
</reference>
<gene>
    <name evidence="3" type="ORF">RCL2_000685500</name>
    <name evidence="2" type="ORF">RclHR1_26730001</name>
</gene>
<reference evidence="3" key="2">
    <citation type="submission" date="2019-10" db="EMBL/GenBank/DDBJ databases">
        <title>Conservation and host-specific expression of non-tandemly repeated heterogenous ribosome RNA gene in arbuscular mycorrhizal fungi.</title>
        <authorList>
            <person name="Maeda T."/>
            <person name="Kobayashi Y."/>
            <person name="Nakagawa T."/>
            <person name="Ezawa T."/>
            <person name="Yamaguchi K."/>
            <person name="Bino T."/>
            <person name="Nishimoto Y."/>
            <person name="Shigenobu S."/>
            <person name="Kawaguchi M."/>
        </authorList>
    </citation>
    <scope>NUCLEOTIDE SEQUENCE</scope>
    <source>
        <strain evidence="3">HR1</strain>
    </source>
</reference>
<keyword evidence="4" id="KW-1185">Reference proteome</keyword>
<feature type="compositionally biased region" description="Polar residues" evidence="1">
    <location>
        <begin position="87"/>
        <end position="101"/>
    </location>
</feature>
<feature type="region of interest" description="Disordered" evidence="1">
    <location>
        <begin position="76"/>
        <end position="101"/>
    </location>
</feature>
<dbReference type="AlphaFoldDB" id="A0A2Z6RDM2"/>
<feature type="compositionally biased region" description="Polar residues" evidence="1">
    <location>
        <begin position="114"/>
        <end position="127"/>
    </location>
</feature>
<sequence>MQCTNSPVEKTLPYKKQTLCSTTKSEIINATNKNKKTVTYNSITDKSIAKDTYSVNEEEENSDDTIKANCQNKCNKTKEDKSKDINMQESSHPISSKQDVSNVLVNETLQILHQETSNSKQPTQYTLNSIYSPNNNTTSSPISKDQLRN</sequence>
<feature type="region of interest" description="Disordered" evidence="1">
    <location>
        <begin position="114"/>
        <end position="149"/>
    </location>
</feature>
<dbReference type="EMBL" id="BLAL01000044">
    <property type="protein sequence ID" value="GES79555.1"/>
    <property type="molecule type" value="Genomic_DNA"/>
</dbReference>
<evidence type="ECO:0000256" key="1">
    <source>
        <dbReference type="SAM" id="MobiDB-lite"/>
    </source>
</evidence>
<dbReference type="EMBL" id="BEXD01001861">
    <property type="protein sequence ID" value="GBB96054.1"/>
    <property type="molecule type" value="Genomic_DNA"/>
</dbReference>
<evidence type="ECO:0000313" key="3">
    <source>
        <dbReference type="EMBL" id="GES79555.1"/>
    </source>
</evidence>
<accession>A0A2Z6RDM2</accession>
<name>A0A2Z6RDM2_9GLOM</name>
<dbReference type="Proteomes" id="UP000615446">
    <property type="component" value="Unassembled WGS sequence"/>
</dbReference>
<dbReference type="Proteomes" id="UP000247702">
    <property type="component" value="Unassembled WGS sequence"/>
</dbReference>
<organism evidence="2 4">
    <name type="scientific">Rhizophagus clarus</name>
    <dbReference type="NCBI Taxonomy" id="94130"/>
    <lineage>
        <taxon>Eukaryota</taxon>
        <taxon>Fungi</taxon>
        <taxon>Fungi incertae sedis</taxon>
        <taxon>Mucoromycota</taxon>
        <taxon>Glomeromycotina</taxon>
        <taxon>Glomeromycetes</taxon>
        <taxon>Glomerales</taxon>
        <taxon>Glomeraceae</taxon>
        <taxon>Rhizophagus</taxon>
    </lineage>
</organism>
<comment type="caution">
    <text evidence="2">The sequence shown here is derived from an EMBL/GenBank/DDBJ whole genome shotgun (WGS) entry which is preliminary data.</text>
</comment>
<evidence type="ECO:0000313" key="2">
    <source>
        <dbReference type="EMBL" id="GBB96054.1"/>
    </source>
</evidence>